<proteinExistence type="predicted"/>
<dbReference type="Proteomes" id="UP000198757">
    <property type="component" value="Unassembled WGS sequence"/>
</dbReference>
<dbReference type="AlphaFoldDB" id="A0A1G6HY88"/>
<reference evidence="2" key="1">
    <citation type="submission" date="2016-10" db="EMBL/GenBank/DDBJ databases">
        <authorList>
            <person name="Varghese N."/>
            <person name="Submissions S."/>
        </authorList>
    </citation>
    <scope>NUCLEOTIDE SEQUENCE [LARGE SCALE GENOMIC DNA]</scope>
    <source>
        <strain evidence="2">DSM 25811 / CCM 8410 / LMG 26954 / E90</strain>
    </source>
</reference>
<evidence type="ECO:0000313" key="1">
    <source>
        <dbReference type="EMBL" id="SDB99113.1"/>
    </source>
</evidence>
<sequence length="117" mass="12942">MITVPGEMRKFAHILALLILLIGSSFDTLELLVPAQKTGASAEKNQQGKSSQRELVNDELIISRSAHQLSVTAARQSLKQHPLYLPPGALLRQLPPPVTSMAKQQPGYGTLFRYYLF</sequence>
<protein>
    <submittedName>
        <fullName evidence="1">Uncharacterized protein</fullName>
    </submittedName>
</protein>
<evidence type="ECO:0000313" key="2">
    <source>
        <dbReference type="Proteomes" id="UP000198757"/>
    </source>
</evidence>
<gene>
    <name evidence="1" type="ORF">SAMN04487894_10118</name>
</gene>
<dbReference type="STRING" id="1285928.SAMN04487894_10118"/>
<name>A0A1G6HY88_NIADE</name>
<organism evidence="1 2">
    <name type="scientific">Niabella drilacis (strain DSM 25811 / CCM 8410 / CCUG 62505 / LMG 26954 / E90)</name>
    <dbReference type="NCBI Taxonomy" id="1285928"/>
    <lineage>
        <taxon>Bacteria</taxon>
        <taxon>Pseudomonadati</taxon>
        <taxon>Bacteroidota</taxon>
        <taxon>Chitinophagia</taxon>
        <taxon>Chitinophagales</taxon>
        <taxon>Chitinophagaceae</taxon>
        <taxon>Niabella</taxon>
    </lineage>
</organism>
<dbReference type="EMBL" id="FMZO01000001">
    <property type="protein sequence ID" value="SDB99113.1"/>
    <property type="molecule type" value="Genomic_DNA"/>
</dbReference>
<accession>A0A1G6HY88</accession>
<keyword evidence="2" id="KW-1185">Reference proteome</keyword>